<evidence type="ECO:0000256" key="1">
    <source>
        <dbReference type="SAM" id="MobiDB-lite"/>
    </source>
</evidence>
<dbReference type="Proteomes" id="UP001176941">
    <property type="component" value="Chromosome 23"/>
</dbReference>
<dbReference type="EMBL" id="OX459959">
    <property type="protein sequence ID" value="CAI9164436.1"/>
    <property type="molecule type" value="Genomic_DNA"/>
</dbReference>
<name>A0ABN8YUW7_RANTA</name>
<sequence length="77" mass="8591">MEAFGHPPPYPACHFLAAERSAKRFPVVFAQMWRSEGVAEQNGSSSRGGRSLFWDGSGKEEEPEGEARHREADLFPL</sequence>
<accession>A0ABN8YUW7</accession>
<organism evidence="2 3">
    <name type="scientific">Rangifer tarandus platyrhynchus</name>
    <name type="common">Svalbard reindeer</name>
    <dbReference type="NCBI Taxonomy" id="3082113"/>
    <lineage>
        <taxon>Eukaryota</taxon>
        <taxon>Metazoa</taxon>
        <taxon>Chordata</taxon>
        <taxon>Craniata</taxon>
        <taxon>Vertebrata</taxon>
        <taxon>Euteleostomi</taxon>
        <taxon>Mammalia</taxon>
        <taxon>Eutheria</taxon>
        <taxon>Laurasiatheria</taxon>
        <taxon>Artiodactyla</taxon>
        <taxon>Ruminantia</taxon>
        <taxon>Pecora</taxon>
        <taxon>Cervidae</taxon>
        <taxon>Odocoileinae</taxon>
        <taxon>Rangifer</taxon>
    </lineage>
</organism>
<reference evidence="2" key="1">
    <citation type="submission" date="2023-04" db="EMBL/GenBank/DDBJ databases">
        <authorList>
            <consortium name="ELIXIR-Norway"/>
        </authorList>
    </citation>
    <scope>NUCLEOTIDE SEQUENCE [LARGE SCALE GENOMIC DNA]</scope>
</reference>
<feature type="compositionally biased region" description="Basic and acidic residues" evidence="1">
    <location>
        <begin position="57"/>
        <end position="77"/>
    </location>
</feature>
<gene>
    <name evidence="2" type="ORF">MRATA1EN1_LOCUS13398</name>
</gene>
<evidence type="ECO:0000313" key="2">
    <source>
        <dbReference type="EMBL" id="CAI9164436.1"/>
    </source>
</evidence>
<proteinExistence type="predicted"/>
<protein>
    <submittedName>
        <fullName evidence="2">Uncharacterized protein</fullName>
    </submittedName>
</protein>
<feature type="region of interest" description="Disordered" evidence="1">
    <location>
        <begin position="37"/>
        <end position="77"/>
    </location>
</feature>
<keyword evidence="3" id="KW-1185">Reference proteome</keyword>
<evidence type="ECO:0000313" key="3">
    <source>
        <dbReference type="Proteomes" id="UP001176941"/>
    </source>
</evidence>